<dbReference type="InterPro" id="IPR027032">
    <property type="entry name" value="Twinkle-like"/>
</dbReference>
<accession>A0A410NVG4</accession>
<dbReference type="GO" id="GO:0043139">
    <property type="term" value="F:5'-3' DNA helicase activity"/>
    <property type="evidence" value="ECO:0007669"/>
    <property type="project" value="InterPro"/>
</dbReference>
<dbReference type="InterPro" id="IPR027417">
    <property type="entry name" value="P-loop_NTPase"/>
</dbReference>
<dbReference type="GO" id="GO:0006260">
    <property type="term" value="P:DNA replication"/>
    <property type="evidence" value="ECO:0007669"/>
    <property type="project" value="InterPro"/>
</dbReference>
<evidence type="ECO:0000313" key="5">
    <source>
        <dbReference type="Proteomes" id="UP000596117"/>
    </source>
</evidence>
<dbReference type="GO" id="GO:0005524">
    <property type="term" value="F:ATP binding"/>
    <property type="evidence" value="ECO:0007669"/>
    <property type="project" value="InterPro"/>
</dbReference>
<dbReference type="KEGG" id="bdm:EQG53_05565"/>
<reference evidence="2 4" key="1">
    <citation type="submission" date="2019-01" db="EMBL/GenBank/DDBJ databases">
        <title>Brevundimonas diminuta Genome sequencing and assembly.</title>
        <authorList>
            <person name="Chen H."/>
        </authorList>
    </citation>
    <scope>NUCLEOTIDE SEQUENCE [LARGE SCALE GENOMIC DNA]</scope>
    <source>
        <strain evidence="2">ATCC</strain>
        <strain evidence="4">ATCC(B) 19146</strain>
    </source>
</reference>
<dbReference type="SUPFAM" id="SSF52540">
    <property type="entry name" value="P-loop containing nucleoside triphosphate hydrolases"/>
    <property type="match status" value="1"/>
</dbReference>
<dbReference type="Gene3D" id="3.40.1360.10">
    <property type="match status" value="1"/>
</dbReference>
<dbReference type="EMBL" id="CP035093">
    <property type="protein sequence ID" value="QAT13870.1"/>
    <property type="molecule type" value="Genomic_DNA"/>
</dbReference>
<proteinExistence type="predicted"/>
<dbReference type="PANTHER" id="PTHR12873">
    <property type="entry name" value="T7-LIKE MITOCHONDRIAL DNA HELICASE"/>
    <property type="match status" value="1"/>
</dbReference>
<dbReference type="GO" id="GO:0003697">
    <property type="term" value="F:single-stranded DNA binding"/>
    <property type="evidence" value="ECO:0007669"/>
    <property type="project" value="InterPro"/>
</dbReference>
<dbReference type="InterPro" id="IPR007694">
    <property type="entry name" value="DNA_helicase_DnaB-like_C"/>
</dbReference>
<gene>
    <name evidence="2" type="ORF">EQG53_05565</name>
    <name evidence="3" type="ORF">I6H83_16860</name>
</gene>
<dbReference type="InterPro" id="IPR034154">
    <property type="entry name" value="TOPRIM_DnaG/twinkle"/>
</dbReference>
<dbReference type="Proteomes" id="UP000287388">
    <property type="component" value="Chromosome"/>
</dbReference>
<evidence type="ECO:0000259" key="1">
    <source>
        <dbReference type="PROSITE" id="PS51199"/>
    </source>
</evidence>
<organism evidence="2 4">
    <name type="scientific">Brevundimonas diminuta</name>
    <name type="common">Pseudomonas diminuta</name>
    <dbReference type="NCBI Taxonomy" id="293"/>
    <lineage>
        <taxon>Bacteria</taxon>
        <taxon>Pseudomonadati</taxon>
        <taxon>Pseudomonadota</taxon>
        <taxon>Alphaproteobacteria</taxon>
        <taxon>Caulobacterales</taxon>
        <taxon>Caulobacteraceae</taxon>
        <taxon>Brevundimonas</taxon>
    </lineage>
</organism>
<dbReference type="Proteomes" id="UP000596117">
    <property type="component" value="Chromosome"/>
</dbReference>
<feature type="domain" description="SF4 helicase" evidence="1">
    <location>
        <begin position="219"/>
        <end position="478"/>
    </location>
</feature>
<dbReference type="Pfam" id="PF13662">
    <property type="entry name" value="Toprim_4"/>
    <property type="match status" value="1"/>
</dbReference>
<evidence type="ECO:0000313" key="3">
    <source>
        <dbReference type="EMBL" id="QQB88765.1"/>
    </source>
</evidence>
<evidence type="ECO:0000313" key="2">
    <source>
        <dbReference type="EMBL" id="QAT13870.1"/>
    </source>
</evidence>
<protein>
    <submittedName>
        <fullName evidence="3">AAA family ATPase</fullName>
    </submittedName>
    <submittedName>
        <fullName evidence="2">Toprim domain-containing protein</fullName>
    </submittedName>
</protein>
<sequence length="478" mass="54812">MLAELEKRGLDVELCSRLGLVAGGDKLTIEFRRNGEVVRRKYRTFGAEKKFWQDKGGVRCLWNEDALREHPRGPIVITEGELDAVAAIQAGYHRTVSVPDGAPPPGERGAADLAEGSKYAWLDDVADLLTREKAPEIIIAADGDENGAALLQDLSVLLGRFRCKFLTYPKARDPEVRGRDRLKDLNEVLEDYGVKGVQQTIDRAEWIRVDGVYRMSQLPPLPPQVLYEPRFELFRENFKLRLGDFSVWTGTPGFGKTTFVNDLFCGIAQDHDLTIAWASFEQEPQRDHRRNLRSWFCSTPEYQLDADQLRTADRWIDERHVLLVPGEDDDASLEWLLDKMEVAAVRFGASIFVIDPWNEIEHARERDETETEYIGRAIRRLKRFAKAFRVHVAVIAHPTKSVKDADGKYKMPTLYDINGSANWYNKADIGVIVHRENQDDTIIKVQKSRYHEIIGRPGEVIMQFCKDDRRFRETERLS</sequence>
<dbReference type="CDD" id="cd01029">
    <property type="entry name" value="TOPRIM_primases"/>
    <property type="match status" value="1"/>
</dbReference>
<dbReference type="PANTHER" id="PTHR12873:SF0">
    <property type="entry name" value="TWINKLE MTDNA HELICASE"/>
    <property type="match status" value="1"/>
</dbReference>
<dbReference type="SUPFAM" id="SSF56731">
    <property type="entry name" value="DNA primase core"/>
    <property type="match status" value="1"/>
</dbReference>
<dbReference type="EMBL" id="CP066026">
    <property type="protein sequence ID" value="QQB88765.1"/>
    <property type="molecule type" value="Genomic_DNA"/>
</dbReference>
<dbReference type="AlphaFoldDB" id="A0A410NVG4"/>
<reference evidence="3 5" key="2">
    <citation type="submission" date="2020-12" db="EMBL/GenBank/DDBJ databases">
        <title>FDA dAtabase for Regulatory Grade micrObial Sequences (FDA-ARGOS): Supporting development and validation of Infectious Disease Dx tests.</title>
        <authorList>
            <person name="Kerrigan L."/>
            <person name="Long C."/>
            <person name="Tallon L."/>
            <person name="Sadzewicz L."/>
            <person name="Zhao X."/>
            <person name="Boylan J."/>
            <person name="Ott S."/>
            <person name="Bowen H."/>
            <person name="Vavikolanu K."/>
            <person name="Mehta A."/>
            <person name="Aluvathingal J."/>
            <person name="Nadendla S."/>
            <person name="Yan Y."/>
            <person name="Sichtig H."/>
        </authorList>
    </citation>
    <scope>NUCLEOTIDE SEQUENCE [LARGE SCALE GENOMIC DNA]</scope>
    <source>
        <strain evidence="3 5">FDAARGOS_1026</strain>
    </source>
</reference>
<name>A0A410NVG4_BREDI</name>
<dbReference type="InterPro" id="IPR006171">
    <property type="entry name" value="TOPRIM_dom"/>
</dbReference>
<dbReference type="Gene3D" id="3.40.50.300">
    <property type="entry name" value="P-loop containing nucleotide triphosphate hydrolases"/>
    <property type="match status" value="1"/>
</dbReference>
<dbReference type="RefSeq" id="WP_128719368.1">
    <property type="nucleotide sequence ID" value="NZ_BJNC01000048.1"/>
</dbReference>
<dbReference type="PROSITE" id="PS51199">
    <property type="entry name" value="SF4_HELICASE"/>
    <property type="match status" value="1"/>
</dbReference>
<evidence type="ECO:0000313" key="4">
    <source>
        <dbReference type="Proteomes" id="UP000287388"/>
    </source>
</evidence>
<dbReference type="Pfam" id="PF13481">
    <property type="entry name" value="AAA_25"/>
    <property type="match status" value="1"/>
</dbReference>
<keyword evidence="5" id="KW-1185">Reference proteome</keyword>